<evidence type="ECO:0000256" key="1">
    <source>
        <dbReference type="SAM" id="Phobius"/>
    </source>
</evidence>
<reference evidence="2 3" key="1">
    <citation type="submission" date="2016-07" db="EMBL/GenBank/DDBJ databases">
        <title>Caryophanon latum genome sequencing.</title>
        <authorList>
            <person name="Verma A."/>
            <person name="Pal Y."/>
            <person name="Krishnamurthi S."/>
        </authorList>
    </citation>
    <scope>NUCLEOTIDE SEQUENCE [LARGE SCALE GENOMIC DNA]</scope>
    <source>
        <strain evidence="2 3">DSM 14151</strain>
    </source>
</reference>
<dbReference type="RefSeq" id="WP_066465903.1">
    <property type="nucleotide sequence ID" value="NZ_MATO01000058.1"/>
</dbReference>
<keyword evidence="1" id="KW-1133">Transmembrane helix</keyword>
<dbReference type="EMBL" id="MATO01000058">
    <property type="protein sequence ID" value="OCS87048.1"/>
    <property type="molecule type" value="Genomic_DNA"/>
</dbReference>
<organism evidence="2 3">
    <name type="scientific">Caryophanon latum</name>
    <dbReference type="NCBI Taxonomy" id="33977"/>
    <lineage>
        <taxon>Bacteria</taxon>
        <taxon>Bacillati</taxon>
        <taxon>Bacillota</taxon>
        <taxon>Bacilli</taxon>
        <taxon>Bacillales</taxon>
        <taxon>Caryophanaceae</taxon>
        <taxon>Caryophanon</taxon>
    </lineage>
</organism>
<proteinExistence type="predicted"/>
<keyword evidence="1" id="KW-0812">Transmembrane</keyword>
<dbReference type="OrthoDB" id="996097at2"/>
<evidence type="ECO:0000313" key="3">
    <source>
        <dbReference type="Proteomes" id="UP000093482"/>
    </source>
</evidence>
<protein>
    <submittedName>
        <fullName evidence="2">Uncharacterized protein</fullName>
    </submittedName>
</protein>
<feature type="transmembrane region" description="Helical" evidence="1">
    <location>
        <begin position="6"/>
        <end position="28"/>
    </location>
</feature>
<dbReference type="Proteomes" id="UP000093482">
    <property type="component" value="Unassembled WGS sequence"/>
</dbReference>
<evidence type="ECO:0000313" key="2">
    <source>
        <dbReference type="EMBL" id="OCS87048.1"/>
    </source>
</evidence>
<accession>A0A1C0YIP8</accession>
<dbReference type="AlphaFoldDB" id="A0A1C0YIP8"/>
<gene>
    <name evidence="2" type="ORF">A6K76_14030</name>
</gene>
<keyword evidence="3" id="KW-1185">Reference proteome</keyword>
<sequence length="349" mass="40903">MKHKIWTSWVVIATGLLLLIVAIVNYTIDPYAQYKDPKAYINNQRVVLPGLSENLDYESIILGTSMTENFDINQINELFDTNVIKLSMAGASLREQYEIANKALGSEKEIETVFWGLDFFKFNIDDYNYDKSEISSYLLDGNRWNDYKYLISLKTLNDAIKLYNYNHNIIPYFQGGITDLEKYAYWGDFYDFYDFNETVVLEDYSKVIKEINDTKTFNMSPTKTIVDYIKPIIRANPNVEFNLFLTAPSILYYSYANRMNENSNEMINEIRLALVEELGHLSNVNLFDFSIEKEWTHNLDNYKDVSHYKPEINKEMMERIFNNENVINSDNVEAINKEFLKQVSSYEAP</sequence>
<comment type="caution">
    <text evidence="2">The sequence shown here is derived from an EMBL/GenBank/DDBJ whole genome shotgun (WGS) entry which is preliminary data.</text>
</comment>
<keyword evidence="1" id="KW-0472">Membrane</keyword>
<name>A0A1C0YIP8_9BACL</name>